<dbReference type="PANTHER" id="PTHR23339">
    <property type="entry name" value="TYROSINE SPECIFIC PROTEIN PHOSPHATASE AND DUAL SPECIFICITY PROTEIN PHOSPHATASE"/>
    <property type="match status" value="1"/>
</dbReference>
<organism evidence="3 5">
    <name type="scientific">Phaeobacter gallaeciensis</name>
    <dbReference type="NCBI Taxonomy" id="60890"/>
    <lineage>
        <taxon>Bacteria</taxon>
        <taxon>Pseudomonadati</taxon>
        <taxon>Pseudomonadota</taxon>
        <taxon>Alphaproteobacteria</taxon>
        <taxon>Rhodobacterales</taxon>
        <taxon>Roseobacteraceae</taxon>
        <taxon>Phaeobacter</taxon>
    </lineage>
</organism>
<name>A0A1B0ZQA4_9RHOB</name>
<evidence type="ECO:0000313" key="3">
    <source>
        <dbReference type="EMBL" id="ANP36301.1"/>
    </source>
</evidence>
<dbReference type="PROSITE" id="PS00383">
    <property type="entry name" value="TYR_PHOSPHATASE_1"/>
    <property type="match status" value="1"/>
</dbReference>
<dbReference type="InterPro" id="IPR057023">
    <property type="entry name" value="PTP-SAK"/>
</dbReference>
<proteinExistence type="predicted"/>
<dbReference type="AlphaFoldDB" id="A0A1B0ZQA4"/>
<dbReference type="SUPFAM" id="SSF52799">
    <property type="entry name" value="(Phosphotyrosine protein) phosphatases II"/>
    <property type="match status" value="1"/>
</dbReference>
<evidence type="ECO:0000313" key="6">
    <source>
        <dbReference type="Proteomes" id="UP001218364"/>
    </source>
</evidence>
<dbReference type="Pfam" id="PF22784">
    <property type="entry name" value="PTP-SAK"/>
    <property type="match status" value="1"/>
</dbReference>
<dbReference type="EMBL" id="CP015124">
    <property type="protein sequence ID" value="ANP36301.1"/>
    <property type="molecule type" value="Genomic_DNA"/>
</dbReference>
<dbReference type="InterPro" id="IPR000387">
    <property type="entry name" value="Tyr_Pase_dom"/>
</dbReference>
<dbReference type="InterPro" id="IPR016130">
    <property type="entry name" value="Tyr_Pase_AS"/>
</dbReference>
<keyword evidence="1" id="KW-0378">Hydrolase</keyword>
<dbReference type="OrthoDB" id="9806482at2"/>
<evidence type="ECO:0000313" key="5">
    <source>
        <dbReference type="Proteomes" id="UP000092565"/>
    </source>
</evidence>
<evidence type="ECO:0000313" key="4">
    <source>
        <dbReference type="EMBL" id="MDE4167005.1"/>
    </source>
</evidence>
<reference evidence="4 6" key="2">
    <citation type="submission" date="2023-02" db="EMBL/GenBank/DDBJ databases">
        <title>Population genomics of bacteria associated with diatom.</title>
        <authorList>
            <person name="Xie J."/>
            <person name="Wang H."/>
        </authorList>
    </citation>
    <scope>NUCLEOTIDE SEQUENCE [LARGE SCALE GENOMIC DNA]</scope>
    <source>
        <strain evidence="4 6">PT47_8</strain>
    </source>
</reference>
<dbReference type="SMART" id="SM00404">
    <property type="entry name" value="PTPc_motif"/>
    <property type="match status" value="1"/>
</dbReference>
<protein>
    <submittedName>
        <fullName evidence="3">Protein phosphatase</fullName>
    </submittedName>
    <submittedName>
        <fullName evidence="4">Protein-tyrosine phosphatase family protein</fullName>
    </submittedName>
</protein>
<evidence type="ECO:0000256" key="1">
    <source>
        <dbReference type="ARBA" id="ARBA00022801"/>
    </source>
</evidence>
<evidence type="ECO:0000259" key="2">
    <source>
        <dbReference type="PROSITE" id="PS50056"/>
    </source>
</evidence>
<dbReference type="GO" id="GO:0016791">
    <property type="term" value="F:phosphatase activity"/>
    <property type="evidence" value="ECO:0007669"/>
    <property type="project" value="UniProtKB-ARBA"/>
</dbReference>
<dbReference type="Proteomes" id="UP001218364">
    <property type="component" value="Unassembled WGS sequence"/>
</dbReference>
<dbReference type="InterPro" id="IPR003595">
    <property type="entry name" value="Tyr_Pase_cat"/>
</dbReference>
<dbReference type="InterPro" id="IPR029021">
    <property type="entry name" value="Prot-tyrosine_phosphatase-like"/>
</dbReference>
<dbReference type="InterPro" id="IPR050561">
    <property type="entry name" value="PTP"/>
</dbReference>
<dbReference type="Proteomes" id="UP000092565">
    <property type="component" value="Chromosome"/>
</dbReference>
<sequence>MTGMSSDGAGLQAGQPFTIYAVSAANGILAICPLPGAGGDYKGDLELIHDWQPGLVISMTTEAEHVSVGAATLGVDLQSMGSRWVHLPVADFGVPGPEVNEAWPGVSASARQALNGGGRVLVHCRGGCGRSGMVVLRLLIECGVAPEAALNRLRMSRPCAVETEAQMAWARSR</sequence>
<dbReference type="PROSITE" id="PS50056">
    <property type="entry name" value="TYR_PHOSPHATASE_2"/>
    <property type="match status" value="1"/>
</dbReference>
<dbReference type="PATRIC" id="fig|60890.4.peg.1359"/>
<dbReference type="EMBL" id="JARCJK010000007">
    <property type="protein sequence ID" value="MDE4167005.1"/>
    <property type="molecule type" value="Genomic_DNA"/>
</dbReference>
<dbReference type="Gene3D" id="3.90.190.10">
    <property type="entry name" value="Protein tyrosine phosphatase superfamily"/>
    <property type="match status" value="1"/>
</dbReference>
<keyword evidence="5" id="KW-1185">Reference proteome</keyword>
<gene>
    <name evidence="3" type="ORF">JL2886_01383</name>
    <name evidence="4" type="ORF">PXK24_15015</name>
</gene>
<reference evidence="3 5" key="1">
    <citation type="submission" date="2016-04" db="EMBL/GenBank/DDBJ databases">
        <authorList>
            <person name="Evans L.H."/>
            <person name="Alamgir A."/>
            <person name="Owens N."/>
            <person name="Weber N.D."/>
            <person name="Virtaneva K."/>
            <person name="Barbian K."/>
            <person name="Babar A."/>
            <person name="Rosenke K."/>
        </authorList>
    </citation>
    <scope>NUCLEOTIDE SEQUENCE [LARGE SCALE GENOMIC DNA]</scope>
    <source>
        <strain evidence="3 5">JL2886</strain>
    </source>
</reference>
<feature type="domain" description="Tyrosine specific protein phosphatases" evidence="2">
    <location>
        <begin position="117"/>
        <end position="168"/>
    </location>
</feature>
<accession>A0A1B0ZQA4</accession>
<dbReference type="RefSeq" id="WP_065271298.1">
    <property type="nucleotide sequence ID" value="NZ_CP015124.1"/>
</dbReference>